<dbReference type="PANTHER" id="PTHR10412:SF11">
    <property type="entry name" value="MANNOSYL-OLIGOSACCHARIDE GLUCOSIDASE"/>
    <property type="match status" value="1"/>
</dbReference>
<evidence type="ECO:0000256" key="10">
    <source>
        <dbReference type="ARBA" id="ARBA00023295"/>
    </source>
</evidence>
<dbReference type="AlphaFoldDB" id="A0A915DPE3"/>
<keyword evidence="7" id="KW-1133">Transmembrane helix</keyword>
<evidence type="ECO:0000256" key="5">
    <source>
        <dbReference type="ARBA" id="ARBA00022824"/>
    </source>
</evidence>
<keyword evidence="8" id="KW-0472">Membrane</keyword>
<evidence type="ECO:0000313" key="13">
    <source>
        <dbReference type="Proteomes" id="UP000887574"/>
    </source>
</evidence>
<keyword evidence="13" id="KW-1185">Reference proteome</keyword>
<evidence type="ECO:0000256" key="2">
    <source>
        <dbReference type="ARBA" id="ARBA00010833"/>
    </source>
</evidence>
<organism evidence="13 14">
    <name type="scientific">Ditylenchus dipsaci</name>
    <dbReference type="NCBI Taxonomy" id="166011"/>
    <lineage>
        <taxon>Eukaryota</taxon>
        <taxon>Metazoa</taxon>
        <taxon>Ecdysozoa</taxon>
        <taxon>Nematoda</taxon>
        <taxon>Chromadorea</taxon>
        <taxon>Rhabditida</taxon>
        <taxon>Tylenchina</taxon>
        <taxon>Tylenchomorpha</taxon>
        <taxon>Sphaerularioidea</taxon>
        <taxon>Anguinidae</taxon>
        <taxon>Anguininae</taxon>
        <taxon>Ditylenchus</taxon>
    </lineage>
</organism>
<dbReference type="InterPro" id="IPR012341">
    <property type="entry name" value="6hp_glycosidase-like_sf"/>
</dbReference>
<evidence type="ECO:0000256" key="11">
    <source>
        <dbReference type="ARBA" id="ARBA00038888"/>
    </source>
</evidence>
<reference evidence="14" key="1">
    <citation type="submission" date="2022-11" db="UniProtKB">
        <authorList>
            <consortium name="WormBaseParasite"/>
        </authorList>
    </citation>
    <scope>IDENTIFICATION</scope>
</reference>
<keyword evidence="5" id="KW-0256">Endoplasmic reticulum</keyword>
<keyword evidence="4" id="KW-0378">Hydrolase</keyword>
<proteinExistence type="inferred from homology"/>
<dbReference type="WBParaSite" id="jg22138">
    <property type="protein sequence ID" value="jg22138"/>
    <property type="gene ID" value="jg22138"/>
</dbReference>
<keyword evidence="3" id="KW-0812">Transmembrane</keyword>
<dbReference type="InterPro" id="IPR008928">
    <property type="entry name" value="6-hairpin_glycosidase_sf"/>
</dbReference>
<dbReference type="GO" id="GO:0005789">
    <property type="term" value="C:endoplasmic reticulum membrane"/>
    <property type="evidence" value="ECO:0007669"/>
    <property type="project" value="UniProtKB-SubCell"/>
</dbReference>
<dbReference type="GO" id="GO:0009311">
    <property type="term" value="P:oligosaccharide metabolic process"/>
    <property type="evidence" value="ECO:0007669"/>
    <property type="project" value="InterPro"/>
</dbReference>
<evidence type="ECO:0000256" key="7">
    <source>
        <dbReference type="ARBA" id="ARBA00022989"/>
    </source>
</evidence>
<evidence type="ECO:0000256" key="3">
    <source>
        <dbReference type="ARBA" id="ARBA00022692"/>
    </source>
</evidence>
<evidence type="ECO:0000256" key="4">
    <source>
        <dbReference type="ARBA" id="ARBA00022801"/>
    </source>
</evidence>
<dbReference type="SUPFAM" id="SSF48208">
    <property type="entry name" value="Six-hairpin glycosidases"/>
    <property type="match status" value="1"/>
</dbReference>
<comment type="subcellular location">
    <subcellularLocation>
        <location evidence="1">Endoplasmic reticulum membrane</location>
        <topology evidence="1">Single-pass type II membrane protein</topology>
    </subcellularLocation>
</comment>
<sequence>MSSKSRYYNAYNNEIKFPYWRGAVWINMNFLALEALHNYSKTSVLFGSVCRELYVALRLNLVNNIVNQYQQTGFFWEHYNDQTGEGEGTRPFTGWTALYALIFSEQYE</sequence>
<evidence type="ECO:0000256" key="1">
    <source>
        <dbReference type="ARBA" id="ARBA00004648"/>
    </source>
</evidence>
<dbReference type="EC" id="3.2.1.106" evidence="11"/>
<dbReference type="InterPro" id="IPR031335">
    <property type="entry name" value="Glyco_hydro_63_C"/>
</dbReference>
<accession>A0A915DPE3</accession>
<dbReference type="PANTHER" id="PTHR10412">
    <property type="entry name" value="MANNOSYL-OLIGOSACCHARIDE GLUCOSIDASE"/>
    <property type="match status" value="1"/>
</dbReference>
<evidence type="ECO:0000259" key="12">
    <source>
        <dbReference type="Pfam" id="PF03200"/>
    </source>
</evidence>
<name>A0A915DPE3_9BILA</name>
<dbReference type="GO" id="GO:0004573">
    <property type="term" value="F:Glc3Man9GlcNAc2 oligosaccharide glucosidase activity"/>
    <property type="evidence" value="ECO:0007669"/>
    <property type="project" value="UniProtKB-EC"/>
</dbReference>
<keyword evidence="6" id="KW-0735">Signal-anchor</keyword>
<evidence type="ECO:0000256" key="6">
    <source>
        <dbReference type="ARBA" id="ARBA00022968"/>
    </source>
</evidence>
<evidence type="ECO:0000256" key="9">
    <source>
        <dbReference type="ARBA" id="ARBA00023180"/>
    </source>
</evidence>
<keyword evidence="9" id="KW-0325">Glycoprotein</keyword>
<dbReference type="Gene3D" id="1.50.10.10">
    <property type="match status" value="1"/>
</dbReference>
<comment type="similarity">
    <text evidence="2">Belongs to the glycosyl hydrolase 63 family.</text>
</comment>
<dbReference type="GO" id="GO:0006487">
    <property type="term" value="P:protein N-linked glycosylation"/>
    <property type="evidence" value="ECO:0007669"/>
    <property type="project" value="TreeGrafter"/>
</dbReference>
<dbReference type="Pfam" id="PF03200">
    <property type="entry name" value="Glyco_hydro_63"/>
    <property type="match status" value="1"/>
</dbReference>
<evidence type="ECO:0000256" key="8">
    <source>
        <dbReference type="ARBA" id="ARBA00023136"/>
    </source>
</evidence>
<keyword evidence="10" id="KW-0326">Glycosidase</keyword>
<dbReference type="Proteomes" id="UP000887574">
    <property type="component" value="Unplaced"/>
</dbReference>
<dbReference type="InterPro" id="IPR004888">
    <property type="entry name" value="Glycoside_hydrolase_63"/>
</dbReference>
<feature type="domain" description="Glycosyl hydrolase family 63 C-terminal" evidence="12">
    <location>
        <begin position="1"/>
        <end position="105"/>
    </location>
</feature>
<evidence type="ECO:0000313" key="14">
    <source>
        <dbReference type="WBParaSite" id="jg22138"/>
    </source>
</evidence>
<protein>
    <recommendedName>
        <fullName evidence="11">mannosyl-oligosaccharide glucosidase</fullName>
        <ecNumber evidence="11">3.2.1.106</ecNumber>
    </recommendedName>
</protein>